<sequence length="115" mass="13053">MGKKSQTSTPADFNEAAWVFANKNRLKGFLRRLSVSDLEKAKDAIEQVLDEQRQLEHQRLQEAERRKQKLQQIQAVMAQEGIQAEDLLAALNTPRKRGRPPKARALSPSLSQSMT</sequence>
<dbReference type="EMBL" id="FNYH01000001">
    <property type="protein sequence ID" value="SEI39460.1"/>
    <property type="molecule type" value="Genomic_DNA"/>
</dbReference>
<name>A0A1H6QJ07_9GAMM</name>
<reference evidence="5" key="1">
    <citation type="submission" date="2016-10" db="EMBL/GenBank/DDBJ databases">
        <authorList>
            <person name="Varghese N."/>
            <person name="Submissions S."/>
        </authorList>
    </citation>
    <scope>NUCLEOTIDE SEQUENCE [LARGE SCALE GENOMIC DNA]</scope>
    <source>
        <strain evidence="5">DSM 7165</strain>
    </source>
</reference>
<evidence type="ECO:0000313" key="4">
    <source>
        <dbReference type="EMBL" id="SEI39460.1"/>
    </source>
</evidence>
<dbReference type="InterPro" id="IPR054180">
    <property type="entry name" value="H-NS-like_N"/>
</dbReference>
<dbReference type="OrthoDB" id="9977169at2"/>
<keyword evidence="5" id="KW-1185">Reference proteome</keyword>
<evidence type="ECO:0000313" key="5">
    <source>
        <dbReference type="Proteomes" id="UP000242999"/>
    </source>
</evidence>
<keyword evidence="1" id="KW-0175">Coiled coil</keyword>
<dbReference type="GO" id="GO:0046983">
    <property type="term" value="F:protein dimerization activity"/>
    <property type="evidence" value="ECO:0007669"/>
    <property type="project" value="InterPro"/>
</dbReference>
<dbReference type="Pfam" id="PF22470">
    <property type="entry name" value="Histone_HNS_N"/>
    <property type="match status" value="1"/>
</dbReference>
<dbReference type="Proteomes" id="UP000242999">
    <property type="component" value="Unassembled WGS sequence"/>
</dbReference>
<dbReference type="Gene3D" id="1.10.287.1050">
    <property type="entry name" value="H-NS histone-like proteins"/>
    <property type="match status" value="1"/>
</dbReference>
<feature type="domain" description="DNA-binding protein H-NS-like N-terminal" evidence="3">
    <location>
        <begin position="14"/>
        <end position="90"/>
    </location>
</feature>
<organism evidence="4 5">
    <name type="scientific">Allopseudospirillum japonicum</name>
    <dbReference type="NCBI Taxonomy" id="64971"/>
    <lineage>
        <taxon>Bacteria</taxon>
        <taxon>Pseudomonadati</taxon>
        <taxon>Pseudomonadota</taxon>
        <taxon>Gammaproteobacteria</taxon>
        <taxon>Oceanospirillales</taxon>
        <taxon>Oceanospirillaceae</taxon>
        <taxon>Allopseudospirillum</taxon>
    </lineage>
</organism>
<dbReference type="AlphaFoldDB" id="A0A1H6QJ07"/>
<evidence type="ECO:0000256" key="2">
    <source>
        <dbReference type="SAM" id="MobiDB-lite"/>
    </source>
</evidence>
<gene>
    <name evidence="4" type="ORF">SAMN05421831_101243</name>
</gene>
<feature type="coiled-coil region" evidence="1">
    <location>
        <begin position="35"/>
        <end position="80"/>
    </location>
</feature>
<protein>
    <submittedName>
        <fullName evidence="4">H-NS histone family protein</fullName>
    </submittedName>
</protein>
<proteinExistence type="predicted"/>
<evidence type="ECO:0000256" key="1">
    <source>
        <dbReference type="SAM" id="Coils"/>
    </source>
</evidence>
<dbReference type="SUPFAM" id="SSF81273">
    <property type="entry name" value="H-NS histone-like proteins"/>
    <property type="match status" value="1"/>
</dbReference>
<accession>A0A1H6QJ07</accession>
<dbReference type="InterPro" id="IPR027454">
    <property type="entry name" value="Histone_HNS_N"/>
</dbReference>
<evidence type="ECO:0000259" key="3">
    <source>
        <dbReference type="Pfam" id="PF22470"/>
    </source>
</evidence>
<feature type="region of interest" description="Disordered" evidence="2">
    <location>
        <begin position="92"/>
        <end position="115"/>
    </location>
</feature>
<dbReference type="RefSeq" id="WP_093308126.1">
    <property type="nucleotide sequence ID" value="NZ_FNYH01000001.1"/>
</dbReference>